<dbReference type="Gene3D" id="1.25.40.20">
    <property type="entry name" value="Ankyrin repeat-containing domain"/>
    <property type="match status" value="1"/>
</dbReference>
<feature type="transmembrane region" description="Helical" evidence="1">
    <location>
        <begin position="220"/>
        <end position="245"/>
    </location>
</feature>
<evidence type="ECO:0000313" key="3">
    <source>
        <dbReference type="Proteomes" id="UP000504607"/>
    </source>
</evidence>
<dbReference type="InterPro" id="IPR026961">
    <property type="entry name" value="PGG_dom"/>
</dbReference>
<evidence type="ECO:0000259" key="2">
    <source>
        <dbReference type="Pfam" id="PF13962"/>
    </source>
</evidence>
<dbReference type="InterPro" id="IPR036770">
    <property type="entry name" value="Ankyrin_rpt-contain_sf"/>
</dbReference>
<keyword evidence="1" id="KW-0472">Membrane</keyword>
<feature type="transmembrane region" description="Helical" evidence="1">
    <location>
        <begin position="257"/>
        <end position="276"/>
    </location>
</feature>
<evidence type="ECO:0000256" key="1">
    <source>
        <dbReference type="SAM" id="Phobius"/>
    </source>
</evidence>
<dbReference type="PANTHER" id="PTHR24177:SF463">
    <property type="entry name" value="OS09G0331600 PROTEIN"/>
    <property type="match status" value="1"/>
</dbReference>
<sequence>MGLHEFVKQILTVFPESAMYHDMEGKDVLQVAIQHGHEKIVKIIESMACGSNPVLPSWLLSSIEKETKNTILHFAAEQTVKENFFALQMQTELQWFERVKRLVPKDLKYSRNEEEKTALELFTEKHKDMVQNGKQQLMEMGKTCSGLVAAVVFASSFSIPGDKDENNNPIFRHRTAFKVFSHAYVIGLSCAATALVLFLSLLTSSYRVEDFRRSLPTKYFFANASFFLSLVALLVAFTCNIYLNIYGGRRTETKDLVPFVCELTIFPAVCIVVLLYRGSNFGFGSFLRHVWR</sequence>
<dbReference type="Pfam" id="PF13962">
    <property type="entry name" value="PGG"/>
    <property type="match status" value="1"/>
</dbReference>
<dbReference type="Proteomes" id="UP000504607">
    <property type="component" value="Chromosome 4"/>
</dbReference>
<dbReference type="PANTHER" id="PTHR24177">
    <property type="entry name" value="CASKIN"/>
    <property type="match status" value="1"/>
</dbReference>
<protein>
    <submittedName>
        <fullName evidence="4">Uncharacterized protein LOC105043897</fullName>
    </submittedName>
</protein>
<dbReference type="AlphaFoldDB" id="A0A8N4I867"/>
<evidence type="ECO:0000313" key="4">
    <source>
        <dbReference type="RefSeq" id="XP_029120026.1"/>
    </source>
</evidence>
<keyword evidence="1" id="KW-0812">Transmembrane</keyword>
<dbReference type="RefSeq" id="XP_029120026.1">
    <property type="nucleotide sequence ID" value="XM_029264193.1"/>
</dbReference>
<proteinExistence type="predicted"/>
<dbReference type="OrthoDB" id="745831at2759"/>
<feature type="transmembrane region" description="Helical" evidence="1">
    <location>
        <begin position="179"/>
        <end position="199"/>
    </location>
</feature>
<name>A0A8N4I867_ELAGV</name>
<dbReference type="GO" id="GO:0016020">
    <property type="term" value="C:membrane"/>
    <property type="evidence" value="ECO:0007669"/>
    <property type="project" value="TreeGrafter"/>
</dbReference>
<organism evidence="3 4">
    <name type="scientific">Elaeis guineensis var. tenera</name>
    <name type="common">Oil palm</name>
    <dbReference type="NCBI Taxonomy" id="51953"/>
    <lineage>
        <taxon>Eukaryota</taxon>
        <taxon>Viridiplantae</taxon>
        <taxon>Streptophyta</taxon>
        <taxon>Embryophyta</taxon>
        <taxon>Tracheophyta</taxon>
        <taxon>Spermatophyta</taxon>
        <taxon>Magnoliopsida</taxon>
        <taxon>Liliopsida</taxon>
        <taxon>Arecaceae</taxon>
        <taxon>Arecoideae</taxon>
        <taxon>Cocoseae</taxon>
        <taxon>Elaeidinae</taxon>
        <taxon>Elaeis</taxon>
    </lineage>
</organism>
<keyword evidence="1" id="KW-1133">Transmembrane helix</keyword>
<feature type="domain" description="PGG" evidence="2">
    <location>
        <begin position="144"/>
        <end position="243"/>
    </location>
</feature>
<accession>A0A8N4I867</accession>
<keyword evidence="3" id="KW-1185">Reference proteome</keyword>
<gene>
    <name evidence="4" type="primary">LOC105043897</name>
</gene>
<reference evidence="4" key="1">
    <citation type="submission" date="2025-08" db="UniProtKB">
        <authorList>
            <consortium name="RefSeq"/>
        </authorList>
    </citation>
    <scope>IDENTIFICATION</scope>
</reference>